<dbReference type="SUPFAM" id="SSF102886">
    <property type="entry name" value="Coproporphyrinogen III oxidase"/>
    <property type="match status" value="1"/>
</dbReference>
<dbReference type="PANTHER" id="PTHR10755">
    <property type="entry name" value="COPROPORPHYRINOGEN III OXIDASE, MITOCHONDRIAL"/>
    <property type="match status" value="1"/>
</dbReference>
<accession>A0A6B2M1T0</accession>
<sequence>MIESSAIKAYFTGLHRGLIERLTFLDPEALHAEDSWQREEGGGGLSHVITDGRLVEKGGVNFSHVTGASLPPSATKTRPQLANRPFEAMGVSVVFHPQNPFVPCTHMNVRYFSTRDDTDAPPIWWFGGGFDLTPCYGFEEDAITWHQAAHDACAPFGNDLYPRFKAACDQYFHLPHRGEARGIGGLFFDDFDELGPQDSFSLTQSIGNAFLPAWEGIALKRKNTPYNHDQKSFQKIRRGRYVEFNLLYDRGTLFGLQSNGRTESILMSLPPQVQWAYNHTPVPGSPEESLVRDFLKPRDWISS</sequence>
<comment type="similarity">
    <text evidence="2">Belongs to the aerobic coproporphyrinogen-III oxidase family.</text>
</comment>
<dbReference type="Proteomes" id="UP000478417">
    <property type="component" value="Unassembled WGS sequence"/>
</dbReference>
<dbReference type="GO" id="GO:0006782">
    <property type="term" value="P:protoporphyrinogen IX biosynthetic process"/>
    <property type="evidence" value="ECO:0007669"/>
    <property type="project" value="TreeGrafter"/>
</dbReference>
<dbReference type="PANTHER" id="PTHR10755:SF0">
    <property type="entry name" value="OXYGEN-DEPENDENT COPROPORPHYRINOGEN-III OXIDASE, MITOCHONDRIAL"/>
    <property type="match status" value="1"/>
</dbReference>
<comment type="pathway">
    <text evidence="1">Porphyrin-containing compound metabolism; protoporphyrin-IX biosynthesis; protoporphyrinogen-IX from coproporphyrinogen-III (O2 route): step 1/1.</text>
</comment>
<evidence type="ECO:0000256" key="1">
    <source>
        <dbReference type="ARBA" id="ARBA00005168"/>
    </source>
</evidence>
<keyword evidence="7" id="KW-0627">Porphyrin biosynthesis</keyword>
<dbReference type="EC" id="1.3.3.3" evidence="4"/>
<evidence type="ECO:0000256" key="3">
    <source>
        <dbReference type="ARBA" id="ARBA00011738"/>
    </source>
</evidence>
<evidence type="ECO:0000256" key="7">
    <source>
        <dbReference type="ARBA" id="ARBA00023244"/>
    </source>
</evidence>
<keyword evidence="5 8" id="KW-0560">Oxidoreductase</keyword>
<evidence type="ECO:0000256" key="4">
    <source>
        <dbReference type="ARBA" id="ARBA00012869"/>
    </source>
</evidence>
<gene>
    <name evidence="8" type="primary">hemF</name>
    <name evidence="8" type="ORF">G0Q06_04715</name>
</gene>
<evidence type="ECO:0000256" key="2">
    <source>
        <dbReference type="ARBA" id="ARBA00010644"/>
    </source>
</evidence>
<comment type="caution">
    <text evidence="8">The sequence shown here is derived from an EMBL/GenBank/DDBJ whole genome shotgun (WGS) entry which is preliminary data.</text>
</comment>
<dbReference type="PIRSF" id="PIRSF000166">
    <property type="entry name" value="Coproporphyri_ox"/>
    <property type="match status" value="1"/>
</dbReference>
<dbReference type="NCBIfam" id="NF003727">
    <property type="entry name" value="PRK05330.1"/>
    <property type="match status" value="1"/>
</dbReference>
<dbReference type="InterPro" id="IPR001260">
    <property type="entry name" value="Coprogen_oxidase_aer"/>
</dbReference>
<dbReference type="EMBL" id="JAAGNX010000001">
    <property type="protein sequence ID" value="NDV61745.1"/>
    <property type="molecule type" value="Genomic_DNA"/>
</dbReference>
<evidence type="ECO:0000313" key="8">
    <source>
        <dbReference type="EMBL" id="NDV61745.1"/>
    </source>
</evidence>
<dbReference type="GO" id="GO:0004109">
    <property type="term" value="F:coproporphyrinogen oxidase activity"/>
    <property type="evidence" value="ECO:0007669"/>
    <property type="project" value="UniProtKB-EC"/>
</dbReference>
<evidence type="ECO:0000256" key="5">
    <source>
        <dbReference type="ARBA" id="ARBA00023002"/>
    </source>
</evidence>
<reference evidence="8 9" key="1">
    <citation type="submission" date="2020-02" db="EMBL/GenBank/DDBJ databases">
        <title>Albibacoteraceae fam. nov., the first described family within the subdivision 4 Verrucomicrobia.</title>
        <authorList>
            <person name="Xi F."/>
        </authorList>
    </citation>
    <scope>NUCLEOTIDE SEQUENCE [LARGE SCALE GENOMIC DNA]</scope>
    <source>
        <strain evidence="8 9">CK1056</strain>
    </source>
</reference>
<dbReference type="InterPro" id="IPR018375">
    <property type="entry name" value="Coprogen_oxidase_CS"/>
</dbReference>
<dbReference type="Pfam" id="PF01218">
    <property type="entry name" value="Coprogen_oxidas"/>
    <property type="match status" value="1"/>
</dbReference>
<dbReference type="PROSITE" id="PS01021">
    <property type="entry name" value="COPROGEN_OXIDASE"/>
    <property type="match status" value="1"/>
</dbReference>
<dbReference type="GO" id="GO:0005737">
    <property type="term" value="C:cytoplasm"/>
    <property type="evidence" value="ECO:0007669"/>
    <property type="project" value="TreeGrafter"/>
</dbReference>
<keyword evidence="6" id="KW-0350">Heme biosynthesis</keyword>
<dbReference type="AlphaFoldDB" id="A0A6B2M1T0"/>
<protein>
    <recommendedName>
        <fullName evidence="4">coproporphyrinogen oxidase</fullName>
        <ecNumber evidence="4">1.3.3.3</ecNumber>
    </recommendedName>
</protein>
<keyword evidence="9" id="KW-1185">Reference proteome</keyword>
<name>A0A6B2M1T0_9BACT</name>
<evidence type="ECO:0000313" key="9">
    <source>
        <dbReference type="Proteomes" id="UP000478417"/>
    </source>
</evidence>
<comment type="subunit">
    <text evidence="3">Homodimer.</text>
</comment>
<evidence type="ECO:0000256" key="6">
    <source>
        <dbReference type="ARBA" id="ARBA00023133"/>
    </source>
</evidence>
<proteinExistence type="inferred from homology"/>
<dbReference type="Gene3D" id="3.40.1500.10">
    <property type="entry name" value="Coproporphyrinogen III oxidase, aerobic"/>
    <property type="match status" value="1"/>
</dbReference>
<dbReference type="InterPro" id="IPR036406">
    <property type="entry name" value="Coprogen_oxidase_aer_sf"/>
</dbReference>
<dbReference type="PRINTS" id="PR00073">
    <property type="entry name" value="COPRGNOXDASE"/>
</dbReference>
<organism evidence="8 9">
    <name type="scientific">Oceanipulchritudo coccoides</name>
    <dbReference type="NCBI Taxonomy" id="2706888"/>
    <lineage>
        <taxon>Bacteria</taxon>
        <taxon>Pseudomonadati</taxon>
        <taxon>Verrucomicrobiota</taxon>
        <taxon>Opitutia</taxon>
        <taxon>Puniceicoccales</taxon>
        <taxon>Oceanipulchritudinaceae</taxon>
        <taxon>Oceanipulchritudo</taxon>
    </lineage>
</organism>